<dbReference type="Pfam" id="PF00578">
    <property type="entry name" value="AhpC-TSA"/>
    <property type="match status" value="1"/>
</dbReference>
<evidence type="ECO:0000256" key="7">
    <source>
        <dbReference type="ARBA" id="ARBA00023284"/>
    </source>
</evidence>
<dbReference type="PROSITE" id="PS00194">
    <property type="entry name" value="THIOREDOXIN_1"/>
    <property type="match status" value="1"/>
</dbReference>
<proteinExistence type="inferred from homology"/>
<dbReference type="GO" id="GO:0006979">
    <property type="term" value="P:response to oxidative stress"/>
    <property type="evidence" value="ECO:0007669"/>
    <property type="project" value="InterPro"/>
</dbReference>
<feature type="domain" description="Thioredoxin" evidence="8">
    <location>
        <begin position="19"/>
        <end position="157"/>
    </location>
</feature>
<dbReference type="PROSITE" id="PS51355">
    <property type="entry name" value="GLUTATHIONE_PEROXID_3"/>
    <property type="match status" value="1"/>
</dbReference>
<dbReference type="InterPro" id="IPR036249">
    <property type="entry name" value="Thioredoxin-like_sf"/>
</dbReference>
<evidence type="ECO:0000313" key="9">
    <source>
        <dbReference type="EMBL" id="HGV98387.1"/>
    </source>
</evidence>
<dbReference type="Gene3D" id="3.40.30.10">
    <property type="entry name" value="Glutaredoxin"/>
    <property type="match status" value="1"/>
</dbReference>
<evidence type="ECO:0000256" key="4">
    <source>
        <dbReference type="ARBA" id="ARBA00022748"/>
    </source>
</evidence>
<evidence type="ECO:0000256" key="6">
    <source>
        <dbReference type="ARBA" id="ARBA00023157"/>
    </source>
</evidence>
<evidence type="ECO:0000256" key="1">
    <source>
        <dbReference type="ARBA" id="ARBA00004196"/>
    </source>
</evidence>
<keyword evidence="7" id="KW-0676">Redox-active center</keyword>
<sequence length="158" mass="18022">MNKIIKPILLSLLLVFCARKSEISNLDFTLKSIDGETVSLSDFKGKVVLLDFWATWCPPCRRSIPHLISLYEKYKDRGVIIIGISSEEEGTIRNFRDENGITYPLLLGTSEVFQKYKVSAIPHTVFIDKKGKERKTQIGFADELIPEFEALIEKLVNE</sequence>
<evidence type="ECO:0000256" key="3">
    <source>
        <dbReference type="ARBA" id="ARBA00022559"/>
    </source>
</evidence>
<dbReference type="AlphaFoldDB" id="A0A7C4TCJ4"/>
<dbReference type="PROSITE" id="PS51352">
    <property type="entry name" value="THIOREDOXIN_2"/>
    <property type="match status" value="1"/>
</dbReference>
<comment type="similarity">
    <text evidence="2">Belongs to the glutathione peroxidase family.</text>
</comment>
<dbReference type="InterPro" id="IPR000889">
    <property type="entry name" value="Glutathione_peroxidase"/>
</dbReference>
<dbReference type="InterPro" id="IPR000866">
    <property type="entry name" value="AhpC/TSA"/>
</dbReference>
<protein>
    <submittedName>
        <fullName evidence="9">TlpA family protein disulfide reductase</fullName>
    </submittedName>
</protein>
<evidence type="ECO:0000256" key="2">
    <source>
        <dbReference type="ARBA" id="ARBA00006926"/>
    </source>
</evidence>
<dbReference type="GO" id="GO:0004601">
    <property type="term" value="F:peroxidase activity"/>
    <property type="evidence" value="ECO:0007669"/>
    <property type="project" value="UniProtKB-KW"/>
</dbReference>
<dbReference type="InterPro" id="IPR017937">
    <property type="entry name" value="Thioredoxin_CS"/>
</dbReference>
<accession>A0A7C4TCJ4</accession>
<evidence type="ECO:0000259" key="8">
    <source>
        <dbReference type="PROSITE" id="PS51352"/>
    </source>
</evidence>
<name>A0A7C4TCJ4_UNCW3</name>
<organism evidence="9">
    <name type="scientific">candidate division WOR-3 bacterium</name>
    <dbReference type="NCBI Taxonomy" id="2052148"/>
    <lineage>
        <taxon>Bacteria</taxon>
        <taxon>Bacteria division WOR-3</taxon>
    </lineage>
</organism>
<dbReference type="PANTHER" id="PTHR42852:SF6">
    <property type="entry name" value="THIOL:DISULFIDE INTERCHANGE PROTEIN DSBE"/>
    <property type="match status" value="1"/>
</dbReference>
<comment type="caution">
    <text evidence="9">The sequence shown here is derived from an EMBL/GenBank/DDBJ whole genome shotgun (WGS) entry which is preliminary data.</text>
</comment>
<dbReference type="CDD" id="cd02966">
    <property type="entry name" value="TlpA_like_family"/>
    <property type="match status" value="1"/>
</dbReference>
<gene>
    <name evidence="9" type="ORF">ENV60_08860</name>
</gene>
<keyword evidence="3" id="KW-0575">Peroxidase</keyword>
<dbReference type="GO" id="GO:0030313">
    <property type="term" value="C:cell envelope"/>
    <property type="evidence" value="ECO:0007669"/>
    <property type="project" value="UniProtKB-SubCell"/>
</dbReference>
<dbReference type="SUPFAM" id="SSF52833">
    <property type="entry name" value="Thioredoxin-like"/>
    <property type="match status" value="1"/>
</dbReference>
<dbReference type="InterPro" id="IPR050553">
    <property type="entry name" value="Thioredoxin_ResA/DsbE_sf"/>
</dbReference>
<keyword evidence="5" id="KW-0560">Oxidoreductase</keyword>
<keyword evidence="6" id="KW-1015">Disulfide bond</keyword>
<comment type="subcellular location">
    <subcellularLocation>
        <location evidence="1">Cell envelope</location>
    </subcellularLocation>
</comment>
<keyword evidence="4" id="KW-0201">Cytochrome c-type biogenesis</keyword>
<dbReference type="EMBL" id="DTGZ01000167">
    <property type="protein sequence ID" value="HGV98387.1"/>
    <property type="molecule type" value="Genomic_DNA"/>
</dbReference>
<dbReference type="GO" id="GO:0017004">
    <property type="term" value="P:cytochrome complex assembly"/>
    <property type="evidence" value="ECO:0007669"/>
    <property type="project" value="UniProtKB-KW"/>
</dbReference>
<dbReference type="PANTHER" id="PTHR42852">
    <property type="entry name" value="THIOL:DISULFIDE INTERCHANGE PROTEIN DSBE"/>
    <property type="match status" value="1"/>
</dbReference>
<evidence type="ECO:0000256" key="5">
    <source>
        <dbReference type="ARBA" id="ARBA00023002"/>
    </source>
</evidence>
<reference evidence="9" key="1">
    <citation type="journal article" date="2020" name="mSystems">
        <title>Genome- and Community-Level Interaction Insights into Carbon Utilization and Element Cycling Functions of Hydrothermarchaeota in Hydrothermal Sediment.</title>
        <authorList>
            <person name="Zhou Z."/>
            <person name="Liu Y."/>
            <person name="Xu W."/>
            <person name="Pan J."/>
            <person name="Luo Z.H."/>
            <person name="Li M."/>
        </authorList>
    </citation>
    <scope>NUCLEOTIDE SEQUENCE [LARGE SCALE GENOMIC DNA]</scope>
    <source>
        <strain evidence="9">SpSt-774</strain>
    </source>
</reference>
<dbReference type="InterPro" id="IPR013766">
    <property type="entry name" value="Thioredoxin_domain"/>
</dbReference>